<organism evidence="1 2">
    <name type="scientific">Panagrolaimus sp. PS1159</name>
    <dbReference type="NCBI Taxonomy" id="55785"/>
    <lineage>
        <taxon>Eukaryota</taxon>
        <taxon>Metazoa</taxon>
        <taxon>Ecdysozoa</taxon>
        <taxon>Nematoda</taxon>
        <taxon>Chromadorea</taxon>
        <taxon>Rhabditida</taxon>
        <taxon>Tylenchina</taxon>
        <taxon>Panagrolaimomorpha</taxon>
        <taxon>Panagrolaimoidea</taxon>
        <taxon>Panagrolaimidae</taxon>
        <taxon>Panagrolaimus</taxon>
    </lineage>
</organism>
<evidence type="ECO:0000313" key="2">
    <source>
        <dbReference type="WBParaSite" id="PS1159_v2.g6166.t1"/>
    </source>
</evidence>
<proteinExistence type="predicted"/>
<protein>
    <submittedName>
        <fullName evidence="2">Protein JTB</fullName>
    </submittedName>
</protein>
<sequence>MIETCTTKRMLILIGFLLVSSCLILLFEEYVEENEFDTSRIIEKVASLNHKHSSSIPKDTQTASAAVPTFVDCNSPGALKLINTCVQCSDFEINALKTPHCQQTGYYDKYLCAATNQSVYLPCHSKTISTTSKFNYFTIFTFISSVGFTSFVFWRRSIIERKAYTRLQNFIG</sequence>
<dbReference type="WBParaSite" id="PS1159_v2.g6166.t1">
    <property type="protein sequence ID" value="PS1159_v2.g6166.t1"/>
    <property type="gene ID" value="PS1159_v2.g6166"/>
</dbReference>
<reference evidence="2" key="1">
    <citation type="submission" date="2022-11" db="UniProtKB">
        <authorList>
            <consortium name="WormBaseParasite"/>
        </authorList>
    </citation>
    <scope>IDENTIFICATION</scope>
</reference>
<accession>A0AC35GK15</accession>
<evidence type="ECO:0000313" key="1">
    <source>
        <dbReference type="Proteomes" id="UP000887580"/>
    </source>
</evidence>
<dbReference type="Proteomes" id="UP000887580">
    <property type="component" value="Unplaced"/>
</dbReference>
<name>A0AC35GK15_9BILA</name>